<dbReference type="EMBL" id="CP000390">
    <property type="protein sequence ID" value="ABG62650.1"/>
    <property type="molecule type" value="Genomic_DNA"/>
</dbReference>
<dbReference type="KEGG" id="mes:Meso_1254"/>
<reference evidence="2" key="1">
    <citation type="submission" date="2006-06" db="EMBL/GenBank/DDBJ databases">
        <title>Complete sequence of chromosome of Chelativorans sp. BNC1.</title>
        <authorList>
            <consortium name="US DOE Joint Genome Institute"/>
            <person name="Copeland A."/>
            <person name="Lucas S."/>
            <person name="Lapidus A."/>
            <person name="Barry K."/>
            <person name="Detter J.C."/>
            <person name="Glavina del Rio T."/>
            <person name="Hammon N."/>
            <person name="Israni S."/>
            <person name="Dalin E."/>
            <person name="Tice H."/>
            <person name="Pitluck S."/>
            <person name="Chertkov O."/>
            <person name="Brettin T."/>
            <person name="Bruce D."/>
            <person name="Han C."/>
            <person name="Tapia R."/>
            <person name="Gilna P."/>
            <person name="Schmutz J."/>
            <person name="Larimer F."/>
            <person name="Land M."/>
            <person name="Hauser L."/>
            <person name="Kyrpides N."/>
            <person name="Mikhailova N."/>
            <person name="Richardson P."/>
        </authorList>
    </citation>
    <scope>NUCLEOTIDE SEQUENCE</scope>
    <source>
        <strain evidence="2">BNC1</strain>
    </source>
</reference>
<sequence length="105" mass="11618" precursor="true">MKARFPATLTAFLFLSGAAFAQQATVVISPEQETVIREYVVQQQVQPIQPPADVTIEVGATLPDTVELRPLEAPDLEVEYQYVVVDGRTVLVEPDTRKIVHIISD</sequence>
<proteinExistence type="predicted"/>
<feature type="chain" id="PRO_5004180388" description="DUF1236 domain-containing protein" evidence="1">
    <location>
        <begin position="22"/>
        <end position="105"/>
    </location>
</feature>
<evidence type="ECO:0000313" key="2">
    <source>
        <dbReference type="EMBL" id="ABG62650.1"/>
    </source>
</evidence>
<dbReference type="OrthoDB" id="102964at2"/>
<feature type="signal peptide" evidence="1">
    <location>
        <begin position="1"/>
        <end position="21"/>
    </location>
</feature>
<dbReference type="STRING" id="266779.Meso_1254"/>
<dbReference type="eggNOG" id="COG4991">
    <property type="taxonomic scope" value="Bacteria"/>
</dbReference>
<dbReference type="AlphaFoldDB" id="Q11IX5"/>
<gene>
    <name evidence="2" type="ordered locus">Meso_1254</name>
</gene>
<dbReference type="HOGENOM" id="CLU_149985_2_0_5"/>
<organism evidence="2">
    <name type="scientific">Chelativorans sp. (strain BNC1)</name>
    <dbReference type="NCBI Taxonomy" id="266779"/>
    <lineage>
        <taxon>Bacteria</taxon>
        <taxon>Pseudomonadati</taxon>
        <taxon>Pseudomonadota</taxon>
        <taxon>Alphaproteobacteria</taxon>
        <taxon>Hyphomicrobiales</taxon>
        <taxon>Phyllobacteriaceae</taxon>
        <taxon>Chelativorans</taxon>
    </lineage>
</organism>
<accession>Q11IX5</accession>
<dbReference type="Pfam" id="PF06823">
    <property type="entry name" value="DUF1236"/>
    <property type="match status" value="1"/>
</dbReference>
<dbReference type="InterPro" id="IPR009642">
    <property type="entry name" value="DUF1236"/>
</dbReference>
<evidence type="ECO:0000256" key="1">
    <source>
        <dbReference type="SAM" id="SignalP"/>
    </source>
</evidence>
<name>Q11IX5_CHESB</name>
<protein>
    <recommendedName>
        <fullName evidence="3">DUF1236 domain-containing protein</fullName>
    </recommendedName>
</protein>
<keyword evidence="1" id="KW-0732">Signal</keyword>
<evidence type="ECO:0008006" key="3">
    <source>
        <dbReference type="Google" id="ProtNLM"/>
    </source>
</evidence>